<dbReference type="OrthoDB" id="5317164at2"/>
<protein>
    <submittedName>
        <fullName evidence="8">Major facilitator transporter</fullName>
    </submittedName>
</protein>
<keyword evidence="2 6" id="KW-0812">Transmembrane</keyword>
<proteinExistence type="predicted"/>
<feature type="transmembrane region" description="Helical" evidence="6">
    <location>
        <begin position="39"/>
        <end position="62"/>
    </location>
</feature>
<feature type="transmembrane region" description="Helical" evidence="6">
    <location>
        <begin position="249"/>
        <end position="271"/>
    </location>
</feature>
<evidence type="ECO:0000256" key="5">
    <source>
        <dbReference type="SAM" id="MobiDB-lite"/>
    </source>
</evidence>
<evidence type="ECO:0000256" key="3">
    <source>
        <dbReference type="ARBA" id="ARBA00022989"/>
    </source>
</evidence>
<dbReference type="Pfam" id="PF07690">
    <property type="entry name" value="MFS_1"/>
    <property type="match status" value="1"/>
</dbReference>
<dbReference type="RefSeq" id="WP_029719345.1">
    <property type="nucleotide sequence ID" value="NZ_JAJUIW010000032.1"/>
</dbReference>
<feature type="transmembrane region" description="Helical" evidence="6">
    <location>
        <begin position="315"/>
        <end position="334"/>
    </location>
</feature>
<feature type="transmembrane region" description="Helical" evidence="6">
    <location>
        <begin position="402"/>
        <end position="423"/>
    </location>
</feature>
<reference evidence="8 9" key="1">
    <citation type="submission" date="2014-06" db="EMBL/GenBank/DDBJ databases">
        <title>Saccharopolyspora rectivirgula DSM-43113 Genome sequencing.</title>
        <authorList>
            <person name="Barrera C."/>
            <person name="Millon L."/>
            <person name="Rognon B."/>
            <person name="Zaugg C."/>
            <person name="Monod M."/>
        </authorList>
    </citation>
    <scope>NUCLEOTIDE SEQUENCE [LARGE SCALE GENOMIC DNA]</scope>
    <source>
        <strain evidence="8 9">DSM 43113</strain>
    </source>
</reference>
<dbReference type="Gene3D" id="1.20.1250.20">
    <property type="entry name" value="MFS general substrate transporter like domains"/>
    <property type="match status" value="1"/>
</dbReference>
<feature type="compositionally biased region" description="Low complexity" evidence="5">
    <location>
        <begin position="9"/>
        <end position="24"/>
    </location>
</feature>
<dbReference type="GO" id="GO:0005886">
    <property type="term" value="C:plasma membrane"/>
    <property type="evidence" value="ECO:0007669"/>
    <property type="project" value="UniProtKB-SubCell"/>
</dbReference>
<dbReference type="PANTHER" id="PTHR23523">
    <property type="match status" value="1"/>
</dbReference>
<dbReference type="eggNOG" id="COG2807">
    <property type="taxonomic scope" value="Bacteria"/>
</dbReference>
<keyword evidence="9" id="KW-1185">Reference proteome</keyword>
<evidence type="ECO:0000313" key="8">
    <source>
        <dbReference type="EMBL" id="KEI44353.1"/>
    </source>
</evidence>
<feature type="transmembrane region" description="Helical" evidence="6">
    <location>
        <begin position="136"/>
        <end position="158"/>
    </location>
</feature>
<comment type="subcellular location">
    <subcellularLocation>
        <location evidence="1">Cell membrane</location>
        <topology evidence="1">Multi-pass membrane protein</topology>
    </subcellularLocation>
</comment>
<evidence type="ECO:0000256" key="4">
    <source>
        <dbReference type="ARBA" id="ARBA00023136"/>
    </source>
</evidence>
<dbReference type="InterPro" id="IPR020846">
    <property type="entry name" value="MFS_dom"/>
</dbReference>
<feature type="transmembrane region" description="Helical" evidence="6">
    <location>
        <begin position="113"/>
        <end position="130"/>
    </location>
</feature>
<feature type="transmembrane region" description="Helical" evidence="6">
    <location>
        <begin position="197"/>
        <end position="217"/>
    </location>
</feature>
<dbReference type="InterPro" id="IPR036259">
    <property type="entry name" value="MFS_trans_sf"/>
</dbReference>
<organism evidence="8 9">
    <name type="scientific">Saccharopolyspora rectivirgula</name>
    <dbReference type="NCBI Taxonomy" id="28042"/>
    <lineage>
        <taxon>Bacteria</taxon>
        <taxon>Bacillati</taxon>
        <taxon>Actinomycetota</taxon>
        <taxon>Actinomycetes</taxon>
        <taxon>Pseudonocardiales</taxon>
        <taxon>Pseudonocardiaceae</taxon>
        <taxon>Saccharopolyspora</taxon>
    </lineage>
</organism>
<evidence type="ECO:0000259" key="7">
    <source>
        <dbReference type="PROSITE" id="PS50850"/>
    </source>
</evidence>
<evidence type="ECO:0000256" key="2">
    <source>
        <dbReference type="ARBA" id="ARBA00022692"/>
    </source>
</evidence>
<feature type="transmembrane region" description="Helical" evidence="6">
    <location>
        <begin position="340"/>
        <end position="361"/>
    </location>
</feature>
<dbReference type="Proteomes" id="UP000031419">
    <property type="component" value="Unassembled WGS sequence"/>
</dbReference>
<dbReference type="CDD" id="cd17339">
    <property type="entry name" value="MFS_NIMT_CynX_like"/>
    <property type="match status" value="1"/>
</dbReference>
<dbReference type="InterPro" id="IPR011701">
    <property type="entry name" value="MFS"/>
</dbReference>
<dbReference type="EMBL" id="JNVU01000025">
    <property type="protein sequence ID" value="KEI44353.1"/>
    <property type="molecule type" value="Genomic_DNA"/>
</dbReference>
<feature type="transmembrane region" description="Helical" evidence="6">
    <location>
        <begin position="373"/>
        <end position="396"/>
    </location>
</feature>
<feature type="transmembrane region" description="Helical" evidence="6">
    <location>
        <begin position="170"/>
        <end position="191"/>
    </location>
</feature>
<dbReference type="SUPFAM" id="SSF103473">
    <property type="entry name" value="MFS general substrate transporter"/>
    <property type="match status" value="1"/>
</dbReference>
<comment type="caution">
    <text evidence="8">The sequence shown here is derived from an EMBL/GenBank/DDBJ whole genome shotgun (WGS) entry which is preliminary data.</text>
</comment>
<dbReference type="STRING" id="28042.GU90_09190"/>
<keyword evidence="3 6" id="KW-1133">Transmembrane helix</keyword>
<feature type="transmembrane region" description="Helical" evidence="6">
    <location>
        <begin position="82"/>
        <end position="101"/>
    </location>
</feature>
<dbReference type="PANTHER" id="PTHR23523:SF2">
    <property type="entry name" value="2-NITROIMIDAZOLE TRANSPORTER"/>
    <property type="match status" value="1"/>
</dbReference>
<keyword evidence="4 6" id="KW-0472">Membrane</keyword>
<evidence type="ECO:0000313" key="9">
    <source>
        <dbReference type="Proteomes" id="UP000031419"/>
    </source>
</evidence>
<sequence>MSVDHRFQHVSSHAQAQHATASRPATPPAGGAPPSSQPAAAAAGGLLLAGVALAAANMRPAITSLGSVLGEVRDSLGATNTWASVITAVPTVCFGLAGILAPVLSKRWGSNRVVGAALAVLTVAMVLRVVDGPFAVLAGTVVVAAAIAMCNVLIPVVVKEAFPHRVGQATALYTTAMACGGTAGSTFTPWLENALGGWRLALATWAVLALAACCVWLPAARRQGGPAPAAASSQPASSGGVRVLLKNPLAWAVTVYFAMQSLVAYVVMGWLPEVFKSAGMDATTAGALLGVTLLVGIPISMVLPQLVTRTRSQSGWAVGLALTAIVAVLGLLLAPGSMPWVWAVVLGVGMSAFPLALVLISERTSNAADTSRLSAMAQSIGYLIASLGPFLFGVLHELTGNWSASLATILVVLTIQGLTGIVAGSDRTV</sequence>
<accession>A0A073AX43</accession>
<evidence type="ECO:0000256" key="6">
    <source>
        <dbReference type="SAM" id="Phobius"/>
    </source>
</evidence>
<name>A0A073AX43_9PSEU</name>
<feature type="transmembrane region" description="Helical" evidence="6">
    <location>
        <begin position="283"/>
        <end position="303"/>
    </location>
</feature>
<feature type="domain" description="Major facilitator superfamily (MFS) profile" evidence="7">
    <location>
        <begin position="38"/>
        <end position="428"/>
    </location>
</feature>
<dbReference type="AlphaFoldDB" id="A0A073AX43"/>
<dbReference type="PROSITE" id="PS50850">
    <property type="entry name" value="MFS"/>
    <property type="match status" value="1"/>
</dbReference>
<feature type="region of interest" description="Disordered" evidence="5">
    <location>
        <begin position="1"/>
        <end position="38"/>
    </location>
</feature>
<dbReference type="GO" id="GO:0022857">
    <property type="term" value="F:transmembrane transporter activity"/>
    <property type="evidence" value="ECO:0007669"/>
    <property type="project" value="InterPro"/>
</dbReference>
<evidence type="ECO:0000256" key="1">
    <source>
        <dbReference type="ARBA" id="ARBA00004651"/>
    </source>
</evidence>
<dbReference type="InterPro" id="IPR052524">
    <property type="entry name" value="MFS_Cyanate_Porter"/>
</dbReference>
<gene>
    <name evidence="8" type="ORF">GU90_09190</name>
</gene>